<keyword evidence="1" id="KW-0862">Zinc</keyword>
<keyword evidence="1" id="KW-0863">Zinc-finger</keyword>
<keyword evidence="4" id="KW-1185">Reference proteome</keyword>
<organism evidence="3 4">
    <name type="scientific">Huiozyma naganishii (strain ATCC MYA-139 / BCRC 22969 / CBS 8797 / KCTC 17520 / NBRC 10181 / NCYC 3082 / Yp74L-3)</name>
    <name type="common">Yeast</name>
    <name type="synonym">Kazachstania naganishii</name>
    <dbReference type="NCBI Taxonomy" id="1071383"/>
    <lineage>
        <taxon>Eukaryota</taxon>
        <taxon>Fungi</taxon>
        <taxon>Dikarya</taxon>
        <taxon>Ascomycota</taxon>
        <taxon>Saccharomycotina</taxon>
        <taxon>Saccharomycetes</taxon>
        <taxon>Saccharomycetales</taxon>
        <taxon>Saccharomycetaceae</taxon>
        <taxon>Huiozyma</taxon>
    </lineage>
</organism>
<dbReference type="PROSITE" id="PS50157">
    <property type="entry name" value="ZINC_FINGER_C2H2_2"/>
    <property type="match status" value="1"/>
</dbReference>
<evidence type="ECO:0000256" key="1">
    <source>
        <dbReference type="PROSITE-ProRule" id="PRU00042"/>
    </source>
</evidence>
<evidence type="ECO:0000313" key="3">
    <source>
        <dbReference type="EMBL" id="CCK72486.1"/>
    </source>
</evidence>
<evidence type="ECO:0000313" key="4">
    <source>
        <dbReference type="Proteomes" id="UP000006310"/>
    </source>
</evidence>
<feature type="domain" description="C2H2-type" evidence="2">
    <location>
        <begin position="190"/>
        <end position="226"/>
    </location>
</feature>
<name>J7SAV3_HUIN7</name>
<dbReference type="GeneID" id="34528253"/>
<reference evidence="4" key="2">
    <citation type="submission" date="2012-08" db="EMBL/GenBank/DDBJ databases">
        <title>Genome sequence of Kazachstania naganishii.</title>
        <authorList>
            <person name="Gordon J.L."/>
            <person name="Armisen D."/>
            <person name="Proux-Wera E."/>
            <person name="OhEigeartaigh S.S."/>
            <person name="Byrne K.P."/>
            <person name="Wolfe K.H."/>
        </authorList>
    </citation>
    <scope>NUCLEOTIDE SEQUENCE [LARGE SCALE GENOMIC DNA]</scope>
    <source>
        <strain evidence="4">ATCC MYA-139 / BCRC 22969 / CBS 8797 / CCRC 22969 / KCTC 17520 / NBRC 10181 / NCYC 3082</strain>
    </source>
</reference>
<accession>J7SAV3</accession>
<sequence>MSSVNNSYRFDVEPLLLQSFPLAKRRVTLSMAKFDDVTAISNVKSSPPSSASISAFIELREQRNQRTALTPQRSRTFHVSKLSSYNKLGSSASKYSSSREKNPFKEYADVFTLPLDQQLNLSMDCLSDQANYTTNKSVAFDTGEICPLSAIPLENSGMFQYENNDSIEKYSSPVPDPPVQLPSQRPKKTFTCHLMDPDGGRLCGAQFAKNNKLKHHQQIVHARIKPAFSCLECIESLGAKGAKKSFSRPDALTRHVKTQHPDITPERKQEIAEYSRRNIAYLAV</sequence>
<dbReference type="RefSeq" id="XP_022466731.1">
    <property type="nucleotide sequence ID" value="XM_022610434.1"/>
</dbReference>
<dbReference type="HOGENOM" id="CLU_980263_0_0_1"/>
<dbReference type="STRING" id="1071383.J7SAV3"/>
<keyword evidence="1" id="KW-0479">Metal-binding</keyword>
<protein>
    <recommendedName>
        <fullName evidence="2">C2H2-type domain-containing protein</fullName>
    </recommendedName>
</protein>
<dbReference type="AlphaFoldDB" id="J7SAV3"/>
<dbReference type="Proteomes" id="UP000006310">
    <property type="component" value="Chromosome 11"/>
</dbReference>
<gene>
    <name evidence="3" type="primary">KNAG0K01210</name>
    <name evidence="3" type="ordered locus">KNAG_0K01210</name>
</gene>
<dbReference type="OrthoDB" id="7295497at2759"/>
<dbReference type="EMBL" id="HE978324">
    <property type="protein sequence ID" value="CCK72486.1"/>
    <property type="molecule type" value="Genomic_DNA"/>
</dbReference>
<proteinExistence type="predicted"/>
<evidence type="ECO:0000259" key="2">
    <source>
        <dbReference type="PROSITE" id="PS50157"/>
    </source>
</evidence>
<dbReference type="Gene3D" id="3.30.160.60">
    <property type="entry name" value="Classic Zinc Finger"/>
    <property type="match status" value="1"/>
</dbReference>
<reference evidence="3 4" key="1">
    <citation type="journal article" date="2011" name="Proc. Natl. Acad. Sci. U.S.A.">
        <title>Evolutionary erosion of yeast sex chromosomes by mating-type switching accidents.</title>
        <authorList>
            <person name="Gordon J.L."/>
            <person name="Armisen D."/>
            <person name="Proux-Wera E."/>
            <person name="Oheigeartaigh S.S."/>
            <person name="Byrne K.P."/>
            <person name="Wolfe K.H."/>
        </authorList>
    </citation>
    <scope>NUCLEOTIDE SEQUENCE [LARGE SCALE GENOMIC DNA]</scope>
    <source>
        <strain evidence="4">ATCC MYA-139 / BCRC 22969 / CBS 8797 / CCRC 22969 / KCTC 17520 / NBRC 10181 / NCYC 3082</strain>
    </source>
</reference>
<dbReference type="KEGG" id="kng:KNAG_0K01210"/>
<dbReference type="GO" id="GO:0008270">
    <property type="term" value="F:zinc ion binding"/>
    <property type="evidence" value="ECO:0007669"/>
    <property type="project" value="UniProtKB-KW"/>
</dbReference>
<dbReference type="InterPro" id="IPR013087">
    <property type="entry name" value="Znf_C2H2_type"/>
</dbReference>